<dbReference type="Pfam" id="PF07676">
    <property type="entry name" value="PD40"/>
    <property type="match status" value="1"/>
</dbReference>
<gene>
    <name evidence="1" type="ORF">ENQ20_09155</name>
</gene>
<proteinExistence type="predicted"/>
<organism evidence="1">
    <name type="scientific">Caldilinea aerophila</name>
    <dbReference type="NCBI Taxonomy" id="133453"/>
    <lineage>
        <taxon>Bacteria</taxon>
        <taxon>Bacillati</taxon>
        <taxon>Chloroflexota</taxon>
        <taxon>Caldilineae</taxon>
        <taxon>Caldilineales</taxon>
        <taxon>Caldilineaceae</taxon>
        <taxon>Caldilinea</taxon>
    </lineage>
</organism>
<name>A0A7C1JK79_9CHLR</name>
<dbReference type="InterPro" id="IPR011659">
    <property type="entry name" value="WD40"/>
</dbReference>
<dbReference type="Gene3D" id="2.120.10.30">
    <property type="entry name" value="TolB, C-terminal domain"/>
    <property type="match status" value="2"/>
</dbReference>
<dbReference type="InterPro" id="IPR011042">
    <property type="entry name" value="6-blade_b-propeller_TolB-like"/>
</dbReference>
<dbReference type="AlphaFoldDB" id="A0A7C1JK79"/>
<reference evidence="1" key="1">
    <citation type="journal article" date="2020" name="mSystems">
        <title>Genome- and Community-Level Interaction Insights into Carbon Utilization and Element Cycling Functions of Hydrothermarchaeota in Hydrothermal Sediment.</title>
        <authorList>
            <person name="Zhou Z."/>
            <person name="Liu Y."/>
            <person name="Xu W."/>
            <person name="Pan J."/>
            <person name="Luo Z.H."/>
            <person name="Li M."/>
        </authorList>
    </citation>
    <scope>NUCLEOTIDE SEQUENCE [LARGE SCALE GENOMIC DNA]</scope>
    <source>
        <strain evidence="1">SpSt-289</strain>
    </source>
</reference>
<evidence type="ECO:0000313" key="1">
    <source>
        <dbReference type="EMBL" id="HDX31646.1"/>
    </source>
</evidence>
<dbReference type="EMBL" id="DSMG01000090">
    <property type="protein sequence ID" value="HDX31646.1"/>
    <property type="molecule type" value="Genomic_DNA"/>
</dbReference>
<accession>A0A7C1JK79</accession>
<sequence>MKRMFSIAGGLLGLLVLAGLAVVLVMSFGALWREAQPVSPVFQSPIETPTLPPYPPPETPTVVPMPVPPCPFARQPVPAEPGPPFEAYRFSEPRVVLTHTSAIGIAGWLPDGQHLLITRDLPGTNRNRIDLFNVRTGELNPYAERDGSSGKPVWLPALKAVAYMTLVAEKDHEPPIVYHPELWLSYGNPQQVERLTSDIRGALAVEPDGKRLWYFSRSEPDRPQVFDGESRVIQTALWNVAAWKYPKPELEWAIRYRSPQFTMAWRPDGTQAVLYSQFWTFLLDVKTNQVCELTLGEYTEAMEIPPWPLEAQWSPDGRYLAFITTDSLNLPLRRTELAILDMETGERRTLSPGPDIEPGRHYVTDMAWLPDSRYLVVLGVVRMTEAGSEKEGLFIVNASTGEFKQILPEHEFGGGSGSMQLAWDPTGALLAVNCPTPEEGRLCIISVNPNGFQEK</sequence>
<protein>
    <submittedName>
        <fullName evidence="1">Uncharacterized protein</fullName>
    </submittedName>
</protein>
<dbReference type="SUPFAM" id="SSF82171">
    <property type="entry name" value="DPP6 N-terminal domain-like"/>
    <property type="match status" value="1"/>
</dbReference>
<comment type="caution">
    <text evidence="1">The sequence shown here is derived from an EMBL/GenBank/DDBJ whole genome shotgun (WGS) entry which is preliminary data.</text>
</comment>